<gene>
    <name evidence="7" type="ORF">IOQ59_15950</name>
</gene>
<dbReference type="InterPro" id="IPR036909">
    <property type="entry name" value="Cyt_c-like_dom_sf"/>
</dbReference>
<dbReference type="GO" id="GO:0009055">
    <property type="term" value="F:electron transfer activity"/>
    <property type="evidence" value="ECO:0007669"/>
    <property type="project" value="InterPro"/>
</dbReference>
<dbReference type="PROSITE" id="PS51257">
    <property type="entry name" value="PROKAR_LIPOPROTEIN"/>
    <property type="match status" value="1"/>
</dbReference>
<evidence type="ECO:0000256" key="2">
    <source>
        <dbReference type="ARBA" id="ARBA00022723"/>
    </source>
</evidence>
<evidence type="ECO:0000256" key="5">
    <source>
        <dbReference type="SAM" id="SignalP"/>
    </source>
</evidence>
<keyword evidence="5" id="KW-0732">Signal</keyword>
<sequence length="147" mass="15785">MGIVRQRKWGWIGVVLISSVLTACGEAEPTVAGRWYTPSQVTEGQALFQVYCAGCHGAAAQGTQDWRTPLANGKYPPPPLNGTAHAWHHPLKGLKLTVQNGGQGLGGSMPGFGGTLDEADQEAVIAYFQSHWPDQIYQAWISRGGLK</sequence>
<dbReference type="AlphaFoldDB" id="A0A8J7FJ31"/>
<keyword evidence="2 4" id="KW-0479">Metal-binding</keyword>
<protein>
    <submittedName>
        <fullName evidence="7">Cytochrome c</fullName>
    </submittedName>
</protein>
<dbReference type="InterPro" id="IPR051459">
    <property type="entry name" value="Cytochrome_c-type_DH"/>
</dbReference>
<feature type="chain" id="PRO_5035270531" evidence="5">
    <location>
        <begin position="24"/>
        <end position="147"/>
    </location>
</feature>
<keyword evidence="1 4" id="KW-0349">Heme</keyword>
<dbReference type="EMBL" id="JADEYS010000017">
    <property type="protein sequence ID" value="MBE9398753.1"/>
    <property type="molecule type" value="Genomic_DNA"/>
</dbReference>
<accession>A0A8J7FJ31</accession>
<dbReference type="GO" id="GO:0020037">
    <property type="term" value="F:heme binding"/>
    <property type="evidence" value="ECO:0007669"/>
    <property type="project" value="InterPro"/>
</dbReference>
<proteinExistence type="predicted"/>
<dbReference type="InterPro" id="IPR009056">
    <property type="entry name" value="Cyt_c-like_dom"/>
</dbReference>
<dbReference type="PANTHER" id="PTHR35008:SF4">
    <property type="entry name" value="BLL4482 PROTEIN"/>
    <property type="match status" value="1"/>
</dbReference>
<keyword evidence="3 4" id="KW-0408">Iron</keyword>
<keyword evidence="8" id="KW-1185">Reference proteome</keyword>
<dbReference type="PANTHER" id="PTHR35008">
    <property type="entry name" value="BLL4482 PROTEIN-RELATED"/>
    <property type="match status" value="1"/>
</dbReference>
<comment type="caution">
    <text evidence="7">The sequence shown here is derived from an EMBL/GenBank/DDBJ whole genome shotgun (WGS) entry which is preliminary data.</text>
</comment>
<dbReference type="PROSITE" id="PS51007">
    <property type="entry name" value="CYTC"/>
    <property type="match status" value="1"/>
</dbReference>
<organism evidence="7 8">
    <name type="scientific">Pontibacterium sinense</name>
    <dbReference type="NCBI Taxonomy" id="2781979"/>
    <lineage>
        <taxon>Bacteria</taxon>
        <taxon>Pseudomonadati</taxon>
        <taxon>Pseudomonadota</taxon>
        <taxon>Gammaproteobacteria</taxon>
        <taxon>Oceanospirillales</taxon>
        <taxon>Oceanospirillaceae</taxon>
        <taxon>Pontibacterium</taxon>
    </lineage>
</organism>
<reference evidence="7" key="1">
    <citation type="submission" date="2020-10" db="EMBL/GenBank/DDBJ databases">
        <title>Bacterium isolated from coastal waters sediment.</title>
        <authorList>
            <person name="Chen R.-J."/>
            <person name="Lu D.-C."/>
            <person name="Zhu K.-L."/>
            <person name="Du Z.-J."/>
        </authorList>
    </citation>
    <scope>NUCLEOTIDE SEQUENCE</scope>
    <source>
        <strain evidence="7">N1Y112</strain>
    </source>
</reference>
<dbReference type="SUPFAM" id="SSF46626">
    <property type="entry name" value="Cytochrome c"/>
    <property type="match status" value="1"/>
</dbReference>
<dbReference type="GO" id="GO:0046872">
    <property type="term" value="F:metal ion binding"/>
    <property type="evidence" value="ECO:0007669"/>
    <property type="project" value="UniProtKB-KW"/>
</dbReference>
<dbReference type="Pfam" id="PF13442">
    <property type="entry name" value="Cytochrome_CBB3"/>
    <property type="match status" value="1"/>
</dbReference>
<evidence type="ECO:0000313" key="7">
    <source>
        <dbReference type="EMBL" id="MBE9398753.1"/>
    </source>
</evidence>
<dbReference type="Proteomes" id="UP000640333">
    <property type="component" value="Unassembled WGS sequence"/>
</dbReference>
<evidence type="ECO:0000313" key="8">
    <source>
        <dbReference type="Proteomes" id="UP000640333"/>
    </source>
</evidence>
<feature type="domain" description="Cytochrome c" evidence="6">
    <location>
        <begin position="39"/>
        <end position="132"/>
    </location>
</feature>
<name>A0A8J7FJ31_9GAMM</name>
<evidence type="ECO:0000256" key="3">
    <source>
        <dbReference type="ARBA" id="ARBA00023004"/>
    </source>
</evidence>
<evidence type="ECO:0000259" key="6">
    <source>
        <dbReference type="PROSITE" id="PS51007"/>
    </source>
</evidence>
<evidence type="ECO:0000256" key="4">
    <source>
        <dbReference type="PROSITE-ProRule" id="PRU00433"/>
    </source>
</evidence>
<evidence type="ECO:0000256" key="1">
    <source>
        <dbReference type="ARBA" id="ARBA00022617"/>
    </source>
</evidence>
<dbReference type="Gene3D" id="1.10.760.10">
    <property type="entry name" value="Cytochrome c-like domain"/>
    <property type="match status" value="1"/>
</dbReference>
<feature type="signal peptide" evidence="5">
    <location>
        <begin position="1"/>
        <end position="23"/>
    </location>
</feature>